<feature type="domain" description="ABC transporter" evidence="4">
    <location>
        <begin position="2"/>
        <end position="230"/>
    </location>
</feature>
<dbReference type="EMBL" id="CVRY01000007">
    <property type="protein sequence ID" value="CRL64982.1"/>
    <property type="molecule type" value="Genomic_DNA"/>
</dbReference>
<dbReference type="InterPro" id="IPR003439">
    <property type="entry name" value="ABC_transporter-like_ATP-bd"/>
</dbReference>
<name>A0A0G4QG26_9GAMM</name>
<dbReference type="InterPro" id="IPR027417">
    <property type="entry name" value="P-loop_NTPase"/>
</dbReference>
<keyword evidence="5" id="KW-0449">Lipoprotein</keyword>
<dbReference type="PROSITE" id="PS50893">
    <property type="entry name" value="ABC_TRANSPORTER_2"/>
    <property type="match status" value="1"/>
</dbReference>
<evidence type="ECO:0000256" key="1">
    <source>
        <dbReference type="ARBA" id="ARBA00005417"/>
    </source>
</evidence>
<accession>A0A0G4QG26</accession>
<evidence type="ECO:0000256" key="2">
    <source>
        <dbReference type="ARBA" id="ARBA00022741"/>
    </source>
</evidence>
<dbReference type="InterPro" id="IPR003593">
    <property type="entry name" value="AAA+_ATPase"/>
</dbReference>
<dbReference type="GO" id="GO:0022857">
    <property type="term" value="F:transmembrane transporter activity"/>
    <property type="evidence" value="ECO:0007669"/>
    <property type="project" value="TreeGrafter"/>
</dbReference>
<dbReference type="PANTHER" id="PTHR24220:SF689">
    <property type="entry name" value="LIPOPROTEIN-RELEASING SYSTEM ATP-BINDING PROTEIN LOLD"/>
    <property type="match status" value="1"/>
</dbReference>
<dbReference type="Gene3D" id="3.40.50.300">
    <property type="entry name" value="P-loop containing nucleotide triphosphate hydrolases"/>
    <property type="match status" value="1"/>
</dbReference>
<protein>
    <submittedName>
        <fullName evidence="5">Lipoprotein-releasing system ATP-binding protein LolD</fullName>
    </submittedName>
</protein>
<dbReference type="SUPFAM" id="SSF52540">
    <property type="entry name" value="P-loop containing nucleoside triphosphate hydrolases"/>
    <property type="match status" value="1"/>
</dbReference>
<keyword evidence="2" id="KW-0547">Nucleotide-binding</keyword>
<evidence type="ECO:0000256" key="3">
    <source>
        <dbReference type="ARBA" id="ARBA00022840"/>
    </source>
</evidence>
<dbReference type="SMART" id="SM00382">
    <property type="entry name" value="AAA"/>
    <property type="match status" value="1"/>
</dbReference>
<dbReference type="Pfam" id="PF00005">
    <property type="entry name" value="ABC_tran"/>
    <property type="match status" value="1"/>
</dbReference>
<dbReference type="GO" id="GO:0005886">
    <property type="term" value="C:plasma membrane"/>
    <property type="evidence" value="ECO:0007669"/>
    <property type="project" value="TreeGrafter"/>
</dbReference>
<dbReference type="GO" id="GO:0044874">
    <property type="term" value="P:lipoprotein localization to outer membrane"/>
    <property type="evidence" value="ECO:0007669"/>
    <property type="project" value="TreeGrafter"/>
</dbReference>
<dbReference type="Proteomes" id="UP000183920">
    <property type="component" value="Unassembled WGS sequence"/>
</dbReference>
<keyword evidence="3 5" id="KW-0067">ATP-binding</keyword>
<dbReference type="AlphaFoldDB" id="A0A0G4QG26"/>
<comment type="similarity">
    <text evidence="1">Belongs to the ABC transporter superfamily.</text>
</comment>
<evidence type="ECO:0000259" key="4">
    <source>
        <dbReference type="PROSITE" id="PS50893"/>
    </source>
</evidence>
<dbReference type="GO" id="GO:0005524">
    <property type="term" value="F:ATP binding"/>
    <property type="evidence" value="ECO:0007669"/>
    <property type="project" value="UniProtKB-KW"/>
</dbReference>
<dbReference type="InterPro" id="IPR015854">
    <property type="entry name" value="ABC_transpr_LolD-like"/>
</dbReference>
<reference evidence="6" key="1">
    <citation type="submission" date="2015-06" db="EMBL/GenBank/DDBJ databases">
        <authorList>
            <person name="Urmite Genomes"/>
        </authorList>
    </citation>
    <scope>NUCLEOTIDE SEQUENCE [LARGE SCALE GENOMIC DNA]</scope>
    <source>
        <strain evidence="6">CSUR P1867</strain>
    </source>
</reference>
<sequence>MIQIEDMAITRGDAQHSFRVALPSLTLEKGEIGALTGLSGCGKSTLLEMIGLILRPDELTHFQLGNDVIITQAVLSNEQAQLASLRAEKLGFMLQSGGLLPFLTVMQNIQLPRKMLGLPPHSAWLDHAIDHLQLRPLLTRLPRQLSIGERQRAAFIRAIAHEPALLLADEPTAALDPHNAQALYALIVEMVKQLEISALVVSHDWSLVERFGFSHYHAQLEGGGSVFIKQ</sequence>
<gene>
    <name evidence="5" type="primary">lolD_2</name>
    <name evidence="5" type="ORF">BN1804_03275</name>
</gene>
<evidence type="ECO:0000313" key="6">
    <source>
        <dbReference type="Proteomes" id="UP000183920"/>
    </source>
</evidence>
<dbReference type="GO" id="GO:0089705">
    <property type="term" value="P:protein localization to outer membrane"/>
    <property type="evidence" value="ECO:0007669"/>
    <property type="project" value="TreeGrafter"/>
</dbReference>
<evidence type="ECO:0000313" key="5">
    <source>
        <dbReference type="EMBL" id="CRL64982.1"/>
    </source>
</evidence>
<dbReference type="PANTHER" id="PTHR24220">
    <property type="entry name" value="IMPORT ATP-BINDING PROTEIN"/>
    <property type="match status" value="1"/>
</dbReference>
<dbReference type="GO" id="GO:0016887">
    <property type="term" value="F:ATP hydrolysis activity"/>
    <property type="evidence" value="ECO:0007669"/>
    <property type="project" value="InterPro"/>
</dbReference>
<organism evidence="5 6">
    <name type="scientific">Proteus penneri</name>
    <dbReference type="NCBI Taxonomy" id="102862"/>
    <lineage>
        <taxon>Bacteria</taxon>
        <taxon>Pseudomonadati</taxon>
        <taxon>Pseudomonadota</taxon>
        <taxon>Gammaproteobacteria</taxon>
        <taxon>Enterobacterales</taxon>
        <taxon>Morganellaceae</taxon>
        <taxon>Proteus</taxon>
    </lineage>
</organism>
<dbReference type="RefSeq" id="WP_082147386.1">
    <property type="nucleotide sequence ID" value="NZ_CVRY01000007.1"/>
</dbReference>
<proteinExistence type="inferred from homology"/>